<comment type="subcellular location">
    <subcellularLocation>
        <location evidence="2">Plastid</location>
        <location evidence="2">Chloroplast</location>
    </subcellularLocation>
</comment>
<evidence type="ECO:0000256" key="5">
    <source>
        <dbReference type="ARBA" id="ARBA00012097"/>
    </source>
</evidence>
<dbReference type="GO" id="GO:0009507">
    <property type="term" value="C:chloroplast"/>
    <property type="evidence" value="ECO:0007669"/>
    <property type="project" value="UniProtKB-SubCell"/>
</dbReference>
<dbReference type="SUPFAM" id="SSF51905">
    <property type="entry name" value="FAD/NAD(P)-binding domain"/>
    <property type="match status" value="1"/>
</dbReference>
<dbReference type="GO" id="GO:0009688">
    <property type="term" value="P:abscisic acid biosynthetic process"/>
    <property type="evidence" value="ECO:0007669"/>
    <property type="project" value="UniProtKB-UniPathway"/>
</dbReference>
<comment type="cofactor">
    <cofactor evidence="1">
        <name>FAD</name>
        <dbReference type="ChEBI" id="CHEBI:57692"/>
    </cofactor>
</comment>
<evidence type="ECO:0000256" key="13">
    <source>
        <dbReference type="ARBA" id="ARBA00023002"/>
    </source>
</evidence>
<dbReference type="GO" id="GO:0052662">
    <property type="term" value="F:zeaxanthin epoxidase activity"/>
    <property type="evidence" value="ECO:0007669"/>
    <property type="project" value="UniProtKB-EC"/>
</dbReference>
<protein>
    <recommendedName>
        <fullName evidence="6">Zeaxanthin epoxidase, chloroplastic</fullName>
        <ecNumber evidence="5">1.14.15.21</ecNumber>
    </recommendedName>
</protein>
<keyword evidence="7" id="KW-0150">Chloroplast</keyword>
<dbReference type="SMART" id="SM00240">
    <property type="entry name" value="FHA"/>
    <property type="match status" value="1"/>
</dbReference>
<organism evidence="15">
    <name type="scientific">Chlamydomonas leiostraca</name>
    <dbReference type="NCBI Taxonomy" id="1034604"/>
    <lineage>
        <taxon>Eukaryota</taxon>
        <taxon>Viridiplantae</taxon>
        <taxon>Chlorophyta</taxon>
        <taxon>core chlorophytes</taxon>
        <taxon>Chlorophyceae</taxon>
        <taxon>CS clade</taxon>
        <taxon>Chlamydomonadales</taxon>
        <taxon>Chlamydomonadaceae</taxon>
        <taxon>Chlamydomonas</taxon>
    </lineage>
</organism>
<name>A0A7S0S648_9CHLO</name>
<dbReference type="SUPFAM" id="SSF49879">
    <property type="entry name" value="SMAD/FHA domain"/>
    <property type="match status" value="1"/>
</dbReference>
<dbReference type="EC" id="1.14.15.21" evidence="5"/>
<dbReference type="AlphaFoldDB" id="A0A7S0S648"/>
<keyword evidence="8" id="KW-0285">Flavoprotein</keyword>
<accession>A0A7S0S648</accession>
<evidence type="ECO:0000256" key="4">
    <source>
        <dbReference type="ARBA" id="ARBA00005134"/>
    </source>
</evidence>
<dbReference type="PROSITE" id="PS50006">
    <property type="entry name" value="FHA_DOMAIN"/>
    <property type="match status" value="1"/>
</dbReference>
<sequence>MQLQTKSAQSTLGRHAQLQAIPVVLKPTASRASFSQAATSVAQAPVSSSRRDRRATVVAPAAAVASAPTSPQPFNELLPGFRVVIAGAGISGLTLALALLKKGIKVQVLERDLTAIRGEGKLRGPIQIQSNALAALEAIDPQAAEEVLHQGCITGDRINGLCDGVSGDWYVKFDTFHPAADKGLPVTRVINRVTLQEILADAVERIGGPGTIQGSMHVVAYEEVKGAGGKKEVVAVMEDGQRVVGDVLVGTDGIWSKIRKQLLGETPAHYSEYTCYTGISDYVPADIDVVGYRVFLGNGQYFVSSDVGEGKMQWYAFHKEPPSGTDEPGQRKARLLKLFGHWNYNVVDLIKATPEEDVLRRDIYDRPPVFKWFDGNVALMGDSAHAMQPNLGQGGCMAIEDAFELANDLASAVSDAAAKRANVEVAGVLQHYQNMRMVRVSAIHGMAGMAAFMASTYKAYLGEGLGPLSFIEDYHIPHPGRVVGQAILKLTMPGVLAWVLGGNTHHLEGARNPQCRIGDKPRAFQESEFGLFMRDDDALWERANADWLLVAEREAPAAATAPTPRQQVLVGAGSSGRGGSATATATVEAPVAAATAVAAPRFGLAPYEYKGVYLNLADSVEGRNKVTIVGTSSDCGVVLEKGAKAAERHARIMCNGQGRFELEDMGSSAGTWVNGLRIERGATVQLHAGDVLEFGSHPAPERFTLKLQHKMYRTDVVKGDAYQRISTGAMSQTA</sequence>
<proteinExistence type="predicted"/>
<dbReference type="Pfam" id="PF01494">
    <property type="entry name" value="FAD_binding_3"/>
    <property type="match status" value="2"/>
</dbReference>
<dbReference type="InterPro" id="IPR000253">
    <property type="entry name" value="FHA_dom"/>
</dbReference>
<keyword evidence="11" id="KW-0937">Abscisic acid biosynthesis</keyword>
<gene>
    <name evidence="15" type="ORF">CLEI1391_LOCUS20033</name>
</gene>
<dbReference type="PANTHER" id="PTHR46496:SF1">
    <property type="entry name" value="ZEAXANTHIN EPOXIDASE, CHLOROPLASTIC"/>
    <property type="match status" value="1"/>
</dbReference>
<evidence type="ECO:0000256" key="2">
    <source>
        <dbReference type="ARBA" id="ARBA00004229"/>
    </source>
</evidence>
<evidence type="ECO:0000256" key="12">
    <source>
        <dbReference type="ARBA" id="ARBA00022946"/>
    </source>
</evidence>
<evidence type="ECO:0000256" key="3">
    <source>
        <dbReference type="ARBA" id="ARBA00004972"/>
    </source>
</evidence>
<keyword evidence="12" id="KW-0809">Transit peptide</keyword>
<evidence type="ECO:0000256" key="10">
    <source>
        <dbReference type="ARBA" id="ARBA00022827"/>
    </source>
</evidence>
<dbReference type="Gene3D" id="2.60.200.20">
    <property type="match status" value="1"/>
</dbReference>
<keyword evidence="10" id="KW-0274">FAD</keyword>
<comment type="pathway">
    <text evidence="4">Plant hormone biosynthesis; abscisate biosynthesis.</text>
</comment>
<dbReference type="GO" id="GO:0071949">
    <property type="term" value="F:FAD binding"/>
    <property type="evidence" value="ECO:0007669"/>
    <property type="project" value="InterPro"/>
</dbReference>
<keyword evidence="9" id="KW-0934">Plastid</keyword>
<dbReference type="PRINTS" id="PR00420">
    <property type="entry name" value="RNGMNOXGNASE"/>
</dbReference>
<dbReference type="InterPro" id="IPR008984">
    <property type="entry name" value="SMAD_FHA_dom_sf"/>
</dbReference>
<evidence type="ECO:0000313" key="15">
    <source>
        <dbReference type="EMBL" id="CAD8695847.1"/>
    </source>
</evidence>
<comment type="pathway">
    <text evidence="3">Hormone biosynthesis.</text>
</comment>
<dbReference type="InterPro" id="IPR002938">
    <property type="entry name" value="FAD-bd"/>
</dbReference>
<reference evidence="15" key="1">
    <citation type="submission" date="2021-01" db="EMBL/GenBank/DDBJ databases">
        <authorList>
            <person name="Corre E."/>
            <person name="Pelletier E."/>
            <person name="Niang G."/>
            <person name="Scheremetjew M."/>
            <person name="Finn R."/>
            <person name="Kale V."/>
            <person name="Holt S."/>
            <person name="Cochrane G."/>
            <person name="Meng A."/>
            <person name="Brown T."/>
            <person name="Cohen L."/>
        </authorList>
    </citation>
    <scope>NUCLEOTIDE SEQUENCE</scope>
    <source>
        <strain evidence="15">SAG 11-49</strain>
    </source>
</reference>
<dbReference type="EMBL" id="HBFB01035647">
    <property type="protein sequence ID" value="CAD8695847.1"/>
    <property type="molecule type" value="Transcribed_RNA"/>
</dbReference>
<dbReference type="PANTHER" id="PTHR46496">
    <property type="match status" value="1"/>
</dbReference>
<evidence type="ECO:0000256" key="9">
    <source>
        <dbReference type="ARBA" id="ARBA00022640"/>
    </source>
</evidence>
<dbReference type="CDD" id="cd00060">
    <property type="entry name" value="FHA"/>
    <property type="match status" value="1"/>
</dbReference>
<dbReference type="Gene3D" id="3.50.50.60">
    <property type="entry name" value="FAD/NAD(P)-binding domain"/>
    <property type="match status" value="1"/>
</dbReference>
<dbReference type="Pfam" id="PF00498">
    <property type="entry name" value="FHA"/>
    <property type="match status" value="1"/>
</dbReference>
<dbReference type="InterPro" id="IPR036188">
    <property type="entry name" value="FAD/NAD-bd_sf"/>
</dbReference>
<dbReference type="UniPathway" id="UPA00090"/>
<evidence type="ECO:0000259" key="14">
    <source>
        <dbReference type="PROSITE" id="PS50006"/>
    </source>
</evidence>
<keyword evidence="13" id="KW-0560">Oxidoreductase</keyword>
<evidence type="ECO:0000256" key="1">
    <source>
        <dbReference type="ARBA" id="ARBA00001974"/>
    </source>
</evidence>
<feature type="domain" description="FHA" evidence="14">
    <location>
        <begin position="627"/>
        <end position="678"/>
    </location>
</feature>
<evidence type="ECO:0000256" key="6">
    <source>
        <dbReference type="ARBA" id="ARBA00015103"/>
    </source>
</evidence>
<evidence type="ECO:0000256" key="7">
    <source>
        <dbReference type="ARBA" id="ARBA00022528"/>
    </source>
</evidence>
<evidence type="ECO:0000256" key="11">
    <source>
        <dbReference type="ARBA" id="ARBA00022865"/>
    </source>
</evidence>
<evidence type="ECO:0000256" key="8">
    <source>
        <dbReference type="ARBA" id="ARBA00022630"/>
    </source>
</evidence>